<dbReference type="Proteomes" id="UP000309340">
    <property type="component" value="Unassembled WGS sequence"/>
</dbReference>
<organism evidence="2 3">
    <name type="scientific">Friedmanniomyces simplex</name>
    <dbReference type="NCBI Taxonomy" id="329884"/>
    <lineage>
        <taxon>Eukaryota</taxon>
        <taxon>Fungi</taxon>
        <taxon>Dikarya</taxon>
        <taxon>Ascomycota</taxon>
        <taxon>Pezizomycotina</taxon>
        <taxon>Dothideomycetes</taxon>
        <taxon>Dothideomycetidae</taxon>
        <taxon>Mycosphaerellales</taxon>
        <taxon>Teratosphaeriaceae</taxon>
        <taxon>Friedmanniomyces</taxon>
    </lineage>
</organism>
<proteinExistence type="predicted"/>
<comment type="caution">
    <text evidence="2">The sequence shown here is derived from an EMBL/GenBank/DDBJ whole genome shotgun (WGS) entry which is preliminary data.</text>
</comment>
<evidence type="ECO:0000256" key="1">
    <source>
        <dbReference type="SAM" id="MobiDB-lite"/>
    </source>
</evidence>
<reference evidence="2 3" key="1">
    <citation type="submission" date="2017-03" db="EMBL/GenBank/DDBJ databases">
        <title>Genomes of endolithic fungi from Antarctica.</title>
        <authorList>
            <person name="Coleine C."/>
            <person name="Masonjones S."/>
            <person name="Stajich J.E."/>
        </authorList>
    </citation>
    <scope>NUCLEOTIDE SEQUENCE [LARGE SCALE GENOMIC DNA]</scope>
    <source>
        <strain evidence="2 3">CCFEE 5184</strain>
    </source>
</reference>
<dbReference type="EMBL" id="NAJQ01002063">
    <property type="protein sequence ID" value="TKA49872.1"/>
    <property type="molecule type" value="Genomic_DNA"/>
</dbReference>
<accession>A0A4U0VLN6</accession>
<keyword evidence="3" id="KW-1185">Reference proteome</keyword>
<gene>
    <name evidence="2" type="ORF">B0A55_13177</name>
</gene>
<feature type="region of interest" description="Disordered" evidence="1">
    <location>
        <begin position="1"/>
        <end position="53"/>
    </location>
</feature>
<evidence type="ECO:0000313" key="2">
    <source>
        <dbReference type="EMBL" id="TKA49872.1"/>
    </source>
</evidence>
<evidence type="ECO:0000313" key="3">
    <source>
        <dbReference type="Proteomes" id="UP000309340"/>
    </source>
</evidence>
<name>A0A4U0VLN6_9PEZI</name>
<sequence length="53" mass="5731">MAFYNMDTPGHSVFSLDPKGSDWDNSPPTTAEGWKPFAGAPARDSYQTLSALP</sequence>
<feature type="non-terminal residue" evidence="2">
    <location>
        <position position="53"/>
    </location>
</feature>
<protein>
    <submittedName>
        <fullName evidence="2">Uncharacterized protein</fullName>
    </submittedName>
</protein>
<dbReference type="AlphaFoldDB" id="A0A4U0VLN6"/>